<feature type="compositionally biased region" description="Low complexity" evidence="1">
    <location>
        <begin position="643"/>
        <end position="665"/>
    </location>
</feature>
<feature type="region of interest" description="Disordered" evidence="1">
    <location>
        <begin position="300"/>
        <end position="329"/>
    </location>
</feature>
<evidence type="ECO:0000313" key="2">
    <source>
        <dbReference type="EMBL" id="CBJ48893.1"/>
    </source>
</evidence>
<feature type="compositionally biased region" description="Polar residues" evidence="1">
    <location>
        <begin position="128"/>
        <end position="145"/>
    </location>
</feature>
<gene>
    <name evidence="2" type="ORF">Esi_0057_0062</name>
</gene>
<feature type="compositionally biased region" description="Basic residues" evidence="1">
    <location>
        <begin position="666"/>
        <end position="677"/>
    </location>
</feature>
<protein>
    <submittedName>
        <fullName evidence="2">Uncharacterized protein</fullName>
    </submittedName>
</protein>
<feature type="compositionally biased region" description="Gly residues" evidence="1">
    <location>
        <begin position="309"/>
        <end position="319"/>
    </location>
</feature>
<feature type="region of interest" description="Disordered" evidence="1">
    <location>
        <begin position="16"/>
        <end position="35"/>
    </location>
</feature>
<feature type="compositionally biased region" description="Basic and acidic residues" evidence="1">
    <location>
        <begin position="192"/>
        <end position="228"/>
    </location>
</feature>
<proteinExistence type="predicted"/>
<dbReference type="eggNOG" id="ENOG502SAWM">
    <property type="taxonomic scope" value="Eukaryota"/>
</dbReference>
<accession>D7G4J0</accession>
<feature type="compositionally biased region" description="Acidic residues" evidence="1">
    <location>
        <begin position="575"/>
        <end position="605"/>
    </location>
</feature>
<dbReference type="InParanoid" id="D7G4J0"/>
<feature type="compositionally biased region" description="Acidic residues" evidence="1">
    <location>
        <begin position="234"/>
        <end position="251"/>
    </location>
</feature>
<evidence type="ECO:0000256" key="1">
    <source>
        <dbReference type="SAM" id="MobiDB-lite"/>
    </source>
</evidence>
<feature type="compositionally biased region" description="Low complexity" evidence="1">
    <location>
        <begin position="87"/>
        <end position="99"/>
    </location>
</feature>
<reference evidence="2 3" key="1">
    <citation type="journal article" date="2010" name="Nature">
        <title>The Ectocarpus genome and the independent evolution of multicellularity in brown algae.</title>
        <authorList>
            <person name="Cock J.M."/>
            <person name="Sterck L."/>
            <person name="Rouze P."/>
            <person name="Scornet D."/>
            <person name="Allen A.E."/>
            <person name="Amoutzias G."/>
            <person name="Anthouard V."/>
            <person name="Artiguenave F."/>
            <person name="Aury J.M."/>
            <person name="Badger J.H."/>
            <person name="Beszteri B."/>
            <person name="Billiau K."/>
            <person name="Bonnet E."/>
            <person name="Bothwell J.H."/>
            <person name="Bowler C."/>
            <person name="Boyen C."/>
            <person name="Brownlee C."/>
            <person name="Carrano C.J."/>
            <person name="Charrier B."/>
            <person name="Cho G.Y."/>
            <person name="Coelho S.M."/>
            <person name="Collen J."/>
            <person name="Corre E."/>
            <person name="Da Silva C."/>
            <person name="Delage L."/>
            <person name="Delaroque N."/>
            <person name="Dittami S.M."/>
            <person name="Doulbeau S."/>
            <person name="Elias M."/>
            <person name="Farnham G."/>
            <person name="Gachon C.M."/>
            <person name="Gschloessl B."/>
            <person name="Heesch S."/>
            <person name="Jabbari K."/>
            <person name="Jubin C."/>
            <person name="Kawai H."/>
            <person name="Kimura K."/>
            <person name="Kloareg B."/>
            <person name="Kupper F.C."/>
            <person name="Lang D."/>
            <person name="Le Bail A."/>
            <person name="Leblanc C."/>
            <person name="Lerouge P."/>
            <person name="Lohr M."/>
            <person name="Lopez P.J."/>
            <person name="Martens C."/>
            <person name="Maumus F."/>
            <person name="Michel G."/>
            <person name="Miranda-Saavedra D."/>
            <person name="Morales J."/>
            <person name="Moreau H."/>
            <person name="Motomura T."/>
            <person name="Nagasato C."/>
            <person name="Napoli C.A."/>
            <person name="Nelson D.R."/>
            <person name="Nyvall-Collen P."/>
            <person name="Peters A.F."/>
            <person name="Pommier C."/>
            <person name="Potin P."/>
            <person name="Poulain J."/>
            <person name="Quesneville H."/>
            <person name="Read B."/>
            <person name="Rensing S.A."/>
            <person name="Ritter A."/>
            <person name="Rousvoal S."/>
            <person name="Samanta M."/>
            <person name="Samson G."/>
            <person name="Schroeder D.C."/>
            <person name="Segurens B."/>
            <person name="Strittmatter M."/>
            <person name="Tonon T."/>
            <person name="Tregear J.W."/>
            <person name="Valentin K."/>
            <person name="von Dassow P."/>
            <person name="Yamagishi T."/>
            <person name="Van de Peer Y."/>
            <person name="Wincker P."/>
        </authorList>
    </citation>
    <scope>NUCLEOTIDE SEQUENCE [LARGE SCALE GENOMIC DNA]</scope>
    <source>
        <strain evidence="3">Ec32 / CCAP1310/4</strain>
    </source>
</reference>
<dbReference type="OrthoDB" id="49667at2759"/>
<evidence type="ECO:0000313" key="3">
    <source>
        <dbReference type="Proteomes" id="UP000002630"/>
    </source>
</evidence>
<feature type="region of interest" description="Disordered" evidence="1">
    <location>
        <begin position="71"/>
        <end position="254"/>
    </location>
</feature>
<keyword evidence="3" id="KW-1185">Reference proteome</keyword>
<feature type="compositionally biased region" description="Basic and acidic residues" evidence="1">
    <location>
        <begin position="100"/>
        <end position="112"/>
    </location>
</feature>
<feature type="region of interest" description="Disordered" evidence="1">
    <location>
        <begin position="565"/>
        <end position="723"/>
    </location>
</feature>
<organism evidence="2 3">
    <name type="scientific">Ectocarpus siliculosus</name>
    <name type="common">Brown alga</name>
    <name type="synonym">Conferva siliculosa</name>
    <dbReference type="NCBI Taxonomy" id="2880"/>
    <lineage>
        <taxon>Eukaryota</taxon>
        <taxon>Sar</taxon>
        <taxon>Stramenopiles</taxon>
        <taxon>Ochrophyta</taxon>
        <taxon>PX clade</taxon>
        <taxon>Phaeophyceae</taxon>
        <taxon>Ectocarpales</taxon>
        <taxon>Ectocarpaceae</taxon>
        <taxon>Ectocarpus</taxon>
    </lineage>
</organism>
<name>D7G4J0_ECTSI</name>
<sequence>MNNTERSSSSGNALVEALANGGGGAGEAAAGGFGLGVGLALSPELAQKVRECHGVSSAPVVSESSLTFLRAAPGGTANGSVGPSELQQQPQEEQQQEQEQQQRHRDDQEHRGGIGTDAAAATKEGLVTPSSVPLATNHNETTDTPVSAVAGGNSDLNGACLGCGDRGEQGTQGGGQDACAELCGDAGASNLSDRRQDGDIKQAGDEREGTCGGHREEGGAQHDEERRAAAAAVAEEDDLAEPPDSWEEFDESTVPPVAPAAAAVAASAPREENGLKATAKAAAVGGADSASSACLESKLEERGRLSASDGGGEASGAGGTPEEKAHPELSSVPVLLVDLARVCGFRVKGAEEADIVGGKVRAALHESFAERSEELFETGSAVHADTSTLAEEMRRRSEASSMRSSWAVVDYPAMLGGGVSTSEAWSAVTTPSPCRAVEAVRTALLGTNRHLVWKRDMLAQLEAVATSERDAKEKRLNAERQAELEAWRERRREQLERLIEVRPMFERRRAMAEEKLIAAGGGVDGGPGGLGDGAAADPVSAAVVQSLDAKLEDIDDLIARLEIEEGEEGYGFVPSDDDEDDNDRDDDDDYLYNGENEDDENDYGYDADREASQPPTETAASAAAAAAAGGTTPGKSSGGGGTKASVQPGDVANVAGAAADAAARKQANKKRKKKKKISVVEQLKAKEASGVSGNGVGSVREGGEGNGGKEGGDGSEVTPPPEMGLLDAVAAMILGRFPQDPRASSEEHFQKIAAMHQHMKDAWLEEFGRLPPMA</sequence>
<feature type="compositionally biased region" description="Gly residues" evidence="1">
    <location>
        <begin position="20"/>
        <end position="35"/>
    </location>
</feature>
<dbReference type="AlphaFoldDB" id="D7G4J0"/>
<feature type="compositionally biased region" description="Low complexity" evidence="1">
    <location>
        <begin position="618"/>
        <end position="635"/>
    </location>
</feature>
<dbReference type="Proteomes" id="UP000002630">
    <property type="component" value="Unassembled WGS sequence"/>
</dbReference>
<dbReference type="EMBL" id="FN649760">
    <property type="protein sequence ID" value="CBJ48893.1"/>
    <property type="molecule type" value="Genomic_DNA"/>
</dbReference>